<dbReference type="AlphaFoldDB" id="A0A5B7EJQ5"/>
<reference evidence="1 2" key="1">
    <citation type="submission" date="2019-05" db="EMBL/GenBank/DDBJ databases">
        <title>Another draft genome of Portunus trituberculatus and its Hox gene families provides insights of decapod evolution.</title>
        <authorList>
            <person name="Jeong J.-H."/>
            <person name="Song I."/>
            <person name="Kim S."/>
            <person name="Choi T."/>
            <person name="Kim D."/>
            <person name="Ryu S."/>
            <person name="Kim W."/>
        </authorList>
    </citation>
    <scope>NUCLEOTIDE SEQUENCE [LARGE SCALE GENOMIC DNA]</scope>
    <source>
        <tissue evidence="1">Muscle</tissue>
    </source>
</reference>
<evidence type="ECO:0000313" key="2">
    <source>
        <dbReference type="Proteomes" id="UP000324222"/>
    </source>
</evidence>
<dbReference type="Proteomes" id="UP000324222">
    <property type="component" value="Unassembled WGS sequence"/>
</dbReference>
<gene>
    <name evidence="1" type="ORF">E2C01_028141</name>
</gene>
<organism evidence="1 2">
    <name type="scientific">Portunus trituberculatus</name>
    <name type="common">Swimming crab</name>
    <name type="synonym">Neptunus trituberculatus</name>
    <dbReference type="NCBI Taxonomy" id="210409"/>
    <lineage>
        <taxon>Eukaryota</taxon>
        <taxon>Metazoa</taxon>
        <taxon>Ecdysozoa</taxon>
        <taxon>Arthropoda</taxon>
        <taxon>Crustacea</taxon>
        <taxon>Multicrustacea</taxon>
        <taxon>Malacostraca</taxon>
        <taxon>Eumalacostraca</taxon>
        <taxon>Eucarida</taxon>
        <taxon>Decapoda</taxon>
        <taxon>Pleocyemata</taxon>
        <taxon>Brachyura</taxon>
        <taxon>Eubrachyura</taxon>
        <taxon>Portunoidea</taxon>
        <taxon>Portunidae</taxon>
        <taxon>Portuninae</taxon>
        <taxon>Portunus</taxon>
    </lineage>
</organism>
<dbReference type="EMBL" id="VSRR010003117">
    <property type="protein sequence ID" value="MPC34740.1"/>
    <property type="molecule type" value="Genomic_DNA"/>
</dbReference>
<comment type="caution">
    <text evidence="1">The sequence shown here is derived from an EMBL/GenBank/DDBJ whole genome shotgun (WGS) entry which is preliminary data.</text>
</comment>
<keyword evidence="2" id="KW-1185">Reference proteome</keyword>
<sequence>MWCKKAKMNPNVFYKSINGKMKNKETIKEIIKGGKKYQTAKEMSEIMNESSKTAFTEKEEFTETNRTLHC</sequence>
<protein>
    <submittedName>
        <fullName evidence="1">Uncharacterized protein</fullName>
    </submittedName>
</protein>
<proteinExistence type="predicted"/>
<name>A0A5B7EJQ5_PORTR</name>
<evidence type="ECO:0000313" key="1">
    <source>
        <dbReference type="EMBL" id="MPC34740.1"/>
    </source>
</evidence>
<accession>A0A5B7EJQ5</accession>